<dbReference type="PANTHER" id="PTHR47262">
    <property type="entry name" value="OS02G0132600 PROTEIN"/>
    <property type="match status" value="1"/>
</dbReference>
<proteinExistence type="predicted"/>
<comment type="caution">
    <text evidence="1">The sequence shown here is derived from an EMBL/GenBank/DDBJ whole genome shotgun (WGS) entry which is preliminary data.</text>
</comment>
<dbReference type="OrthoDB" id="767661at2759"/>
<reference evidence="1" key="1">
    <citation type="submission" date="2020-09" db="EMBL/GenBank/DDBJ databases">
        <title>Genome-Enabled Discovery of Anthraquinone Biosynthesis in Senna tora.</title>
        <authorList>
            <person name="Kang S.-H."/>
            <person name="Pandey R.P."/>
            <person name="Lee C.-M."/>
            <person name="Sim J.-S."/>
            <person name="Jeong J.-T."/>
            <person name="Choi B.-S."/>
            <person name="Jung M."/>
            <person name="Ginzburg D."/>
            <person name="Zhao K."/>
            <person name="Won S.Y."/>
            <person name="Oh T.-J."/>
            <person name="Yu Y."/>
            <person name="Kim N.-H."/>
            <person name="Lee O.R."/>
            <person name="Lee T.-H."/>
            <person name="Bashyal P."/>
            <person name="Kim T.-S."/>
            <person name="Lee W.-H."/>
            <person name="Kawkins C."/>
            <person name="Kim C.-K."/>
            <person name="Kim J.S."/>
            <person name="Ahn B.O."/>
            <person name="Rhee S.Y."/>
            <person name="Sohng J.K."/>
        </authorList>
    </citation>
    <scope>NUCLEOTIDE SEQUENCE</scope>
    <source>
        <tissue evidence="1">Leaf</tissue>
    </source>
</reference>
<gene>
    <name evidence="1" type="ORF">G2W53_008731</name>
</gene>
<protein>
    <submittedName>
        <fullName evidence="1">Pentatricopeptide repeat-containing protein, mitochondrial</fullName>
    </submittedName>
</protein>
<evidence type="ECO:0000313" key="2">
    <source>
        <dbReference type="Proteomes" id="UP000634136"/>
    </source>
</evidence>
<sequence>MCASKARNLCTLSALFRSTLKPNTCKLETSSLPSSISESEDDFSELDEPMFSSRHLLGLARASGSENSPKLVSKQISSILCENPHNQLSGHISSMLNDNQLVKRPDNDVKNQHSVLDLPWYPTMSHGNILQRQKEASRTRKQKWIFHTTQQNRFQRVVNFSAEKLGTDTVLEVFGRLGKETTLEDYNALIGLCIKKARATNDEEVAVGEMGKAFHLFTLMREHGHQLQEQTYGPFLVYLIDMGMVEEFEFFSEVIKDENPSSLSRLGYYEMMLWLRVEDEEKIWERCKSIVVTGGEDPSGFGGRKI</sequence>
<evidence type="ECO:0000313" key="1">
    <source>
        <dbReference type="EMBL" id="KAF7833872.1"/>
    </source>
</evidence>
<accession>A0A834WWX2</accession>
<organism evidence="1 2">
    <name type="scientific">Senna tora</name>
    <dbReference type="NCBI Taxonomy" id="362788"/>
    <lineage>
        <taxon>Eukaryota</taxon>
        <taxon>Viridiplantae</taxon>
        <taxon>Streptophyta</taxon>
        <taxon>Embryophyta</taxon>
        <taxon>Tracheophyta</taxon>
        <taxon>Spermatophyta</taxon>
        <taxon>Magnoliopsida</taxon>
        <taxon>eudicotyledons</taxon>
        <taxon>Gunneridae</taxon>
        <taxon>Pentapetalae</taxon>
        <taxon>rosids</taxon>
        <taxon>fabids</taxon>
        <taxon>Fabales</taxon>
        <taxon>Fabaceae</taxon>
        <taxon>Caesalpinioideae</taxon>
        <taxon>Cassia clade</taxon>
        <taxon>Senna</taxon>
    </lineage>
</organism>
<dbReference type="Gene3D" id="1.25.40.10">
    <property type="entry name" value="Tetratricopeptide repeat domain"/>
    <property type="match status" value="1"/>
</dbReference>
<dbReference type="PANTHER" id="PTHR47262:SF1">
    <property type="entry name" value="OS02G0132600 PROTEIN"/>
    <property type="match status" value="1"/>
</dbReference>
<name>A0A834WWX2_9FABA</name>
<dbReference type="Proteomes" id="UP000634136">
    <property type="component" value="Unassembled WGS sequence"/>
</dbReference>
<dbReference type="EMBL" id="JAAIUW010000004">
    <property type="protein sequence ID" value="KAF7833872.1"/>
    <property type="molecule type" value="Genomic_DNA"/>
</dbReference>
<keyword evidence="2" id="KW-1185">Reference proteome</keyword>
<dbReference type="InterPro" id="IPR011990">
    <property type="entry name" value="TPR-like_helical_dom_sf"/>
</dbReference>
<dbReference type="AlphaFoldDB" id="A0A834WWX2"/>